<accession>A0A936Z135</accession>
<reference evidence="2 3" key="1">
    <citation type="journal article" date="2017" name="Int. J. Syst. Evol. Microbiol.">
        <title>Ramlibacter monticola sp. nov., isolated from forest soil.</title>
        <authorList>
            <person name="Chaudhary D.K."/>
            <person name="Kim J."/>
        </authorList>
    </citation>
    <scope>NUCLEOTIDE SEQUENCE [LARGE SCALE GENOMIC DNA]</scope>
    <source>
        <strain evidence="2 3">KACC 19175</strain>
    </source>
</reference>
<name>A0A936Z135_9BURK</name>
<protein>
    <recommendedName>
        <fullName evidence="4">VCBS repeat-containing protein</fullName>
    </recommendedName>
</protein>
<dbReference type="Proteomes" id="UP000599109">
    <property type="component" value="Unassembled WGS sequence"/>
</dbReference>
<evidence type="ECO:0008006" key="4">
    <source>
        <dbReference type="Google" id="ProtNLM"/>
    </source>
</evidence>
<evidence type="ECO:0000313" key="3">
    <source>
        <dbReference type="Proteomes" id="UP000599109"/>
    </source>
</evidence>
<dbReference type="EMBL" id="JAEQNE010000002">
    <property type="protein sequence ID" value="MBL0391856.1"/>
    <property type="molecule type" value="Genomic_DNA"/>
</dbReference>
<feature type="chain" id="PRO_5037705616" description="VCBS repeat-containing protein" evidence="1">
    <location>
        <begin position="24"/>
        <end position="212"/>
    </location>
</feature>
<dbReference type="AlphaFoldDB" id="A0A936Z135"/>
<gene>
    <name evidence="2" type="ORF">JJ685_12020</name>
</gene>
<keyword evidence="3" id="KW-1185">Reference proteome</keyword>
<keyword evidence="1" id="KW-0732">Signal</keyword>
<proteinExistence type="predicted"/>
<feature type="signal peptide" evidence="1">
    <location>
        <begin position="1"/>
        <end position="23"/>
    </location>
</feature>
<evidence type="ECO:0000313" key="2">
    <source>
        <dbReference type="EMBL" id="MBL0391856.1"/>
    </source>
</evidence>
<sequence length="212" mass="23038">MKARKTLVAVAKFALVAAAGAAAASLWAQGRPETGLLLDAQTWREEVVTASTGPWPEQGWFRLVPQDRAVEVRSVKPGDPDTTVAADALYFRLPGIELMEGRRVGYRYPERLQQPRMGVDHELALADTRFSLRVGYVAQGIEYTIGYGGETYRYVLGGAGADHTVVRAIADLDGDRQPDFVVDVDDGVYLLLSTQARPGSNGPTAHYTEEGS</sequence>
<evidence type="ECO:0000256" key="1">
    <source>
        <dbReference type="SAM" id="SignalP"/>
    </source>
</evidence>
<organism evidence="2 3">
    <name type="scientific">Ramlibacter monticola</name>
    <dbReference type="NCBI Taxonomy" id="1926872"/>
    <lineage>
        <taxon>Bacteria</taxon>
        <taxon>Pseudomonadati</taxon>
        <taxon>Pseudomonadota</taxon>
        <taxon>Betaproteobacteria</taxon>
        <taxon>Burkholderiales</taxon>
        <taxon>Comamonadaceae</taxon>
        <taxon>Ramlibacter</taxon>
    </lineage>
</organism>
<comment type="caution">
    <text evidence="2">The sequence shown here is derived from an EMBL/GenBank/DDBJ whole genome shotgun (WGS) entry which is preliminary data.</text>
</comment>
<dbReference type="RefSeq" id="WP_201674458.1">
    <property type="nucleotide sequence ID" value="NZ_JAEQNE010000002.1"/>
</dbReference>